<dbReference type="EMBL" id="JACGWJ010000009">
    <property type="protein sequence ID" value="KAL0400211.1"/>
    <property type="molecule type" value="Genomic_DNA"/>
</dbReference>
<dbReference type="InterPro" id="IPR036691">
    <property type="entry name" value="Endo/exonu/phosph_ase_sf"/>
</dbReference>
<gene>
    <name evidence="1" type="ORF">Sradi_2364400</name>
</gene>
<evidence type="ECO:0000313" key="1">
    <source>
        <dbReference type="EMBL" id="KAL0400211.1"/>
    </source>
</evidence>
<dbReference type="PANTHER" id="PTHR33710">
    <property type="entry name" value="BNAC02G09200D PROTEIN"/>
    <property type="match status" value="1"/>
</dbReference>
<protein>
    <submittedName>
        <fullName evidence="1">Uncharacterized protein</fullName>
    </submittedName>
</protein>
<reference evidence="1" key="1">
    <citation type="submission" date="2020-06" db="EMBL/GenBank/DDBJ databases">
        <authorList>
            <person name="Li T."/>
            <person name="Hu X."/>
            <person name="Zhang T."/>
            <person name="Song X."/>
            <person name="Zhang H."/>
            <person name="Dai N."/>
            <person name="Sheng W."/>
            <person name="Hou X."/>
            <person name="Wei L."/>
        </authorList>
    </citation>
    <scope>NUCLEOTIDE SEQUENCE</scope>
    <source>
        <strain evidence="1">G02</strain>
        <tissue evidence="1">Leaf</tissue>
    </source>
</reference>
<dbReference type="AlphaFoldDB" id="A0AAW2T915"/>
<dbReference type="PANTHER" id="PTHR33710:SF62">
    <property type="entry name" value="DUF4283 DOMAIN PROTEIN"/>
    <property type="match status" value="1"/>
</dbReference>
<accession>A0AAW2T915</accession>
<sequence length="116" mass="13190">MFRQCLMDCDMQDLGCVGDMFTWCNHREAPSTVTEHLDRACRGRQWLDRFPGASVLHLPMACSDHAAILLRSEMTDKERVQRAKPRFQLEAAWLQSEECAAVRGRVEGFGYRGIGG</sequence>
<reference evidence="1" key="2">
    <citation type="journal article" date="2024" name="Plant">
        <title>Genomic evolution and insights into agronomic trait innovations of Sesamum species.</title>
        <authorList>
            <person name="Miao H."/>
            <person name="Wang L."/>
            <person name="Qu L."/>
            <person name="Liu H."/>
            <person name="Sun Y."/>
            <person name="Le M."/>
            <person name="Wang Q."/>
            <person name="Wei S."/>
            <person name="Zheng Y."/>
            <person name="Lin W."/>
            <person name="Duan Y."/>
            <person name="Cao H."/>
            <person name="Xiong S."/>
            <person name="Wang X."/>
            <person name="Wei L."/>
            <person name="Li C."/>
            <person name="Ma Q."/>
            <person name="Ju M."/>
            <person name="Zhao R."/>
            <person name="Li G."/>
            <person name="Mu C."/>
            <person name="Tian Q."/>
            <person name="Mei H."/>
            <person name="Zhang T."/>
            <person name="Gao T."/>
            <person name="Zhang H."/>
        </authorList>
    </citation>
    <scope>NUCLEOTIDE SEQUENCE</scope>
    <source>
        <strain evidence="1">G02</strain>
    </source>
</reference>
<name>A0AAW2T915_SESRA</name>
<dbReference type="SUPFAM" id="SSF56219">
    <property type="entry name" value="DNase I-like"/>
    <property type="match status" value="1"/>
</dbReference>
<proteinExistence type="predicted"/>
<organism evidence="1">
    <name type="scientific">Sesamum radiatum</name>
    <name type="common">Black benniseed</name>
    <dbReference type="NCBI Taxonomy" id="300843"/>
    <lineage>
        <taxon>Eukaryota</taxon>
        <taxon>Viridiplantae</taxon>
        <taxon>Streptophyta</taxon>
        <taxon>Embryophyta</taxon>
        <taxon>Tracheophyta</taxon>
        <taxon>Spermatophyta</taxon>
        <taxon>Magnoliopsida</taxon>
        <taxon>eudicotyledons</taxon>
        <taxon>Gunneridae</taxon>
        <taxon>Pentapetalae</taxon>
        <taxon>asterids</taxon>
        <taxon>lamiids</taxon>
        <taxon>Lamiales</taxon>
        <taxon>Pedaliaceae</taxon>
        <taxon>Sesamum</taxon>
    </lineage>
</organism>
<comment type="caution">
    <text evidence="1">The sequence shown here is derived from an EMBL/GenBank/DDBJ whole genome shotgun (WGS) entry which is preliminary data.</text>
</comment>